<dbReference type="EMBL" id="CP088295">
    <property type="protein sequence ID" value="UUY02304.1"/>
    <property type="molecule type" value="Genomic_DNA"/>
</dbReference>
<dbReference type="PANTHER" id="PTHR37017:SF11">
    <property type="entry name" value="ESTERASE_LIPASE_THIOESTERASE DOMAIN-CONTAINING PROTEIN"/>
    <property type="match status" value="1"/>
</dbReference>
<dbReference type="Proteomes" id="UP001058860">
    <property type="component" value="Chromosome"/>
</dbReference>
<feature type="domain" description="AB hydrolase-1" evidence="1">
    <location>
        <begin position="17"/>
        <end position="109"/>
    </location>
</feature>
<keyword evidence="3" id="KW-1185">Reference proteome</keyword>
<accession>A0ABY5PCG2</accession>
<organism evidence="2 3">
    <name type="scientific">Svornostia abyssi</name>
    <dbReference type="NCBI Taxonomy" id="2898438"/>
    <lineage>
        <taxon>Bacteria</taxon>
        <taxon>Bacillati</taxon>
        <taxon>Actinomycetota</taxon>
        <taxon>Thermoleophilia</taxon>
        <taxon>Solirubrobacterales</taxon>
        <taxon>Baekduiaceae</taxon>
        <taxon>Svornostia</taxon>
    </lineage>
</organism>
<proteinExistence type="predicted"/>
<gene>
    <name evidence="2" type="ORF">LRS13_16510</name>
</gene>
<protein>
    <submittedName>
        <fullName evidence="2">Alpha/beta hydrolase</fullName>
    </submittedName>
</protein>
<dbReference type="InterPro" id="IPR000073">
    <property type="entry name" value="AB_hydrolase_1"/>
</dbReference>
<keyword evidence="2" id="KW-0378">Hydrolase</keyword>
<dbReference type="PANTHER" id="PTHR37017">
    <property type="entry name" value="AB HYDROLASE-1 DOMAIN-CONTAINING PROTEIN-RELATED"/>
    <property type="match status" value="1"/>
</dbReference>
<evidence type="ECO:0000313" key="2">
    <source>
        <dbReference type="EMBL" id="UUY02304.1"/>
    </source>
</evidence>
<dbReference type="GO" id="GO:0016787">
    <property type="term" value="F:hydrolase activity"/>
    <property type="evidence" value="ECO:0007669"/>
    <property type="project" value="UniProtKB-KW"/>
</dbReference>
<name>A0ABY5PCG2_9ACTN</name>
<evidence type="ECO:0000259" key="1">
    <source>
        <dbReference type="Pfam" id="PF12697"/>
    </source>
</evidence>
<dbReference type="InterPro" id="IPR052897">
    <property type="entry name" value="Sec-Metab_Biosynth_Hydrolase"/>
</dbReference>
<reference evidence="3" key="1">
    <citation type="submission" date="2021-11" db="EMBL/GenBank/DDBJ databases">
        <title>Cultivation dependent microbiological survey of springs from the worlds oldest radium mine currently devoted to the extraction of radon-saturated water.</title>
        <authorList>
            <person name="Kapinusova G."/>
            <person name="Smrhova T."/>
            <person name="Strejcek M."/>
            <person name="Suman J."/>
            <person name="Jani K."/>
            <person name="Pajer P."/>
            <person name="Uhlik O."/>
        </authorList>
    </citation>
    <scope>NUCLEOTIDE SEQUENCE [LARGE SCALE GENOMIC DNA]</scope>
    <source>
        <strain evidence="3">J379</strain>
    </source>
</reference>
<dbReference type="SUPFAM" id="SSF53474">
    <property type="entry name" value="alpha/beta-Hydrolases"/>
    <property type="match status" value="1"/>
</dbReference>
<dbReference type="InterPro" id="IPR029058">
    <property type="entry name" value="AB_hydrolase_fold"/>
</dbReference>
<sequence length="118" mass="12221">MVHGADGTTAVETSIRRDAYRDVVAGDLSAEDALTAAATQRTVIAGALDEPSPAVGWHALPSWFVIATRDRLISPAAQRSMALRAGAETVEIDASHAVCRSRPAEVAEVIATAARAAA</sequence>
<dbReference type="Pfam" id="PF12697">
    <property type="entry name" value="Abhydrolase_6"/>
    <property type="match status" value="1"/>
</dbReference>
<dbReference type="Gene3D" id="3.40.50.1820">
    <property type="entry name" value="alpha/beta hydrolase"/>
    <property type="match status" value="1"/>
</dbReference>
<evidence type="ECO:0000313" key="3">
    <source>
        <dbReference type="Proteomes" id="UP001058860"/>
    </source>
</evidence>